<evidence type="ECO:0000256" key="10">
    <source>
        <dbReference type="ARBA" id="ARBA00023306"/>
    </source>
</evidence>
<evidence type="ECO:0000256" key="1">
    <source>
        <dbReference type="ARBA" id="ARBA00004141"/>
    </source>
</evidence>
<keyword evidence="10 12" id="KW-0131">Cell cycle</keyword>
<evidence type="ECO:0000313" key="14">
    <source>
        <dbReference type="EMBL" id="MBO0950000.1"/>
    </source>
</evidence>
<sequence>MLYYLFQYLDRAFDFPGARVFQYISFRALGTVITSLLIAAIFGRRIIDQLRKLQIGESIRDLGLEGQMQKRGTPTMGGFIIMASLVIPVLLFAKLSNVYIILLLVSAIWTCLIGFIDDYIKVFKKNKEGLEGKFKVVGQIGLGLIVGLTLSFNQYVKIRIYDKPAAGAIVRQLTRYQDIHSTVSTIPFLKNNEFDYSSLLFGMVSTDYTWVVYTLVCIFIITAVSNGANITDGIDGLAAGTSVIIGLTIGVLAYVSGNARFADYLNIMYIPNSGELVIFCAAFVGACVGFLWYNSYPAQVFMGDTGSLMLGGVIAVLALTIRKELLIPVMCGIFLAELVSVITQVSYFKYTKKKYGEGRRILLMSPLHHHFQKKGYHEAKIVTRFWIVGIMLAVMTLATLKLR</sequence>
<comment type="similarity">
    <text evidence="2 12">Belongs to the glycosyltransferase 4 family. MraY subfamily.</text>
</comment>
<comment type="cofactor">
    <cofactor evidence="12">
        <name>Mg(2+)</name>
        <dbReference type="ChEBI" id="CHEBI:18420"/>
    </cofactor>
</comment>
<keyword evidence="7 12" id="KW-0573">Peptidoglycan synthesis</keyword>
<evidence type="ECO:0000256" key="4">
    <source>
        <dbReference type="ARBA" id="ARBA00022679"/>
    </source>
</evidence>
<keyword evidence="9 12" id="KW-0472">Membrane</keyword>
<dbReference type="EMBL" id="JAFMYW010000004">
    <property type="protein sequence ID" value="MBO0950000.1"/>
    <property type="molecule type" value="Genomic_DNA"/>
</dbReference>
<feature type="transmembrane region" description="Helical" evidence="12">
    <location>
        <begin position="99"/>
        <end position="116"/>
    </location>
</feature>
<comment type="subcellular location">
    <subcellularLocation>
        <location evidence="12">Cell membrane</location>
        <topology evidence="12">Multi-pass membrane protein</topology>
    </subcellularLocation>
    <subcellularLocation>
        <location evidence="1">Membrane</location>
        <topology evidence="1">Multi-pass membrane protein</topology>
    </subcellularLocation>
</comment>
<accession>A0ABS3JJ29</accession>
<keyword evidence="15" id="KW-1185">Reference proteome</keyword>
<keyword evidence="12" id="KW-1003">Cell membrane</keyword>
<feature type="transmembrane region" description="Helical" evidence="12">
    <location>
        <begin position="20"/>
        <end position="42"/>
    </location>
</feature>
<feature type="transmembrane region" description="Helical" evidence="12">
    <location>
        <begin position="76"/>
        <end position="93"/>
    </location>
</feature>
<dbReference type="RefSeq" id="WP_207329946.1">
    <property type="nucleotide sequence ID" value="NZ_JAFMYW010000004.1"/>
</dbReference>
<comment type="function">
    <text evidence="12">Catalyzes the initial step of the lipid cycle reactions in the biosynthesis of the cell wall peptidoglycan: transfers peptidoglycan precursor phospho-MurNAc-pentapeptide from UDP-MurNAc-pentapeptide onto the lipid carrier undecaprenyl phosphate, yielding undecaprenyl-pyrophosphoryl-MurNAc-pentapeptide, known as lipid I.</text>
</comment>
<evidence type="ECO:0000256" key="11">
    <source>
        <dbReference type="ARBA" id="ARBA00023316"/>
    </source>
</evidence>
<dbReference type="HAMAP" id="MF_00038">
    <property type="entry name" value="MraY"/>
    <property type="match status" value="1"/>
</dbReference>
<organism evidence="14 15">
    <name type="scientific">Fibrella forsythiae</name>
    <dbReference type="NCBI Taxonomy" id="2817061"/>
    <lineage>
        <taxon>Bacteria</taxon>
        <taxon>Pseudomonadati</taxon>
        <taxon>Bacteroidota</taxon>
        <taxon>Cytophagia</taxon>
        <taxon>Cytophagales</taxon>
        <taxon>Spirosomataceae</taxon>
        <taxon>Fibrella</taxon>
    </lineage>
</organism>
<dbReference type="Proteomes" id="UP000664628">
    <property type="component" value="Unassembled WGS sequence"/>
</dbReference>
<keyword evidence="11 12" id="KW-0961">Cell wall biogenesis/degradation</keyword>
<keyword evidence="6 12" id="KW-0133">Cell shape</keyword>
<evidence type="ECO:0000256" key="9">
    <source>
        <dbReference type="ARBA" id="ARBA00023136"/>
    </source>
</evidence>
<evidence type="ECO:0000256" key="8">
    <source>
        <dbReference type="ARBA" id="ARBA00022989"/>
    </source>
</evidence>
<comment type="catalytic activity">
    <reaction evidence="12">
        <text>UDP-N-acetyl-alpha-D-muramoyl-L-alanyl-gamma-D-glutamyl-meso-2,6-diaminopimeloyl-D-alanyl-D-alanine + di-trans,octa-cis-undecaprenyl phosphate = di-trans,octa-cis-undecaprenyl diphospho-N-acetyl-alpha-D-muramoyl-L-alanyl-D-glutamyl-meso-2,6-diaminopimeloyl-D-alanyl-D-alanine + UMP</text>
        <dbReference type="Rhea" id="RHEA:28386"/>
        <dbReference type="ChEBI" id="CHEBI:57865"/>
        <dbReference type="ChEBI" id="CHEBI:60392"/>
        <dbReference type="ChEBI" id="CHEBI:61386"/>
        <dbReference type="ChEBI" id="CHEBI:61387"/>
        <dbReference type="EC" id="2.7.8.13"/>
    </reaction>
</comment>
<proteinExistence type="inferred from homology"/>
<evidence type="ECO:0000256" key="2">
    <source>
        <dbReference type="ARBA" id="ARBA00005583"/>
    </source>
</evidence>
<keyword evidence="12" id="KW-0460">Magnesium</keyword>
<feature type="transmembrane region" description="Helical" evidence="12">
    <location>
        <begin position="325"/>
        <end position="350"/>
    </location>
</feature>
<dbReference type="InterPro" id="IPR003524">
    <property type="entry name" value="PNAcMuramoyl-5peptid_Trfase"/>
</dbReference>
<feature type="transmembrane region" description="Helical" evidence="12">
    <location>
        <begin position="276"/>
        <end position="293"/>
    </location>
</feature>
<comment type="pathway">
    <text evidence="12">Cell wall biogenesis; peptidoglycan biosynthesis.</text>
</comment>
<keyword evidence="8 12" id="KW-1133">Transmembrane helix</keyword>
<feature type="transmembrane region" description="Helical" evidence="12">
    <location>
        <begin position="136"/>
        <end position="156"/>
    </location>
</feature>
<evidence type="ECO:0000256" key="6">
    <source>
        <dbReference type="ARBA" id="ARBA00022960"/>
    </source>
</evidence>
<evidence type="ECO:0000256" key="3">
    <source>
        <dbReference type="ARBA" id="ARBA00022618"/>
    </source>
</evidence>
<keyword evidence="5 12" id="KW-0812">Transmembrane</keyword>
<reference evidence="14 15" key="1">
    <citation type="submission" date="2021-03" db="EMBL/GenBank/DDBJ databases">
        <title>Fibrella sp. HMF5405 genome sequencing and assembly.</title>
        <authorList>
            <person name="Kang H."/>
            <person name="Kim H."/>
            <person name="Bae S."/>
            <person name="Joh K."/>
        </authorList>
    </citation>
    <scope>NUCLEOTIDE SEQUENCE [LARGE SCALE GENOMIC DNA]</scope>
    <source>
        <strain evidence="14 15">HMF5405</strain>
    </source>
</reference>
<feature type="transmembrane region" description="Helical" evidence="12">
    <location>
        <begin position="381"/>
        <end position="400"/>
    </location>
</feature>
<dbReference type="InterPro" id="IPR018480">
    <property type="entry name" value="PNAcMuramoyl-5peptid_Trfase_CS"/>
</dbReference>
<dbReference type="NCBIfam" id="TIGR00445">
    <property type="entry name" value="mraY"/>
    <property type="match status" value="1"/>
</dbReference>
<dbReference type="InterPro" id="IPR000715">
    <property type="entry name" value="Glycosyl_transferase_4"/>
</dbReference>
<dbReference type="Pfam" id="PF00953">
    <property type="entry name" value="Glycos_transf_4"/>
    <property type="match status" value="1"/>
</dbReference>
<evidence type="ECO:0000256" key="13">
    <source>
        <dbReference type="NCBIfam" id="TIGR00445"/>
    </source>
</evidence>
<dbReference type="CDD" id="cd06852">
    <property type="entry name" value="GT_MraY"/>
    <property type="match status" value="1"/>
</dbReference>
<evidence type="ECO:0000256" key="7">
    <source>
        <dbReference type="ARBA" id="ARBA00022984"/>
    </source>
</evidence>
<evidence type="ECO:0000256" key="5">
    <source>
        <dbReference type="ARBA" id="ARBA00022692"/>
    </source>
</evidence>
<keyword evidence="4 12" id="KW-0808">Transferase</keyword>
<keyword evidence="12" id="KW-0479">Metal-binding</keyword>
<feature type="transmembrane region" description="Helical" evidence="12">
    <location>
        <begin position="300"/>
        <end position="319"/>
    </location>
</feature>
<protein>
    <recommendedName>
        <fullName evidence="12 13">Phospho-N-acetylmuramoyl-pentapeptide-transferase</fullName>
        <ecNumber evidence="12 13">2.7.8.13</ecNumber>
    </recommendedName>
    <alternativeName>
        <fullName evidence="12">UDP-MurNAc-pentapeptide phosphotransferase</fullName>
    </alternativeName>
</protein>
<dbReference type="PANTHER" id="PTHR22926">
    <property type="entry name" value="PHOSPHO-N-ACETYLMURAMOYL-PENTAPEPTIDE-TRANSFERASE"/>
    <property type="match status" value="1"/>
</dbReference>
<name>A0ABS3JJ29_9BACT</name>
<dbReference type="EC" id="2.7.8.13" evidence="12 13"/>
<feature type="transmembrane region" description="Helical" evidence="12">
    <location>
        <begin position="237"/>
        <end position="256"/>
    </location>
</feature>
<dbReference type="GO" id="GO:0016740">
    <property type="term" value="F:transferase activity"/>
    <property type="evidence" value="ECO:0007669"/>
    <property type="project" value="UniProtKB-KW"/>
</dbReference>
<keyword evidence="3 12" id="KW-0132">Cell division</keyword>
<gene>
    <name evidence="12" type="primary">mraY</name>
    <name evidence="14" type="ORF">J2I46_15495</name>
</gene>
<feature type="transmembrane region" description="Helical" evidence="12">
    <location>
        <begin position="208"/>
        <end position="225"/>
    </location>
</feature>
<comment type="caution">
    <text evidence="14">The sequence shown here is derived from an EMBL/GenBank/DDBJ whole genome shotgun (WGS) entry which is preliminary data.</text>
</comment>
<evidence type="ECO:0000313" key="15">
    <source>
        <dbReference type="Proteomes" id="UP000664628"/>
    </source>
</evidence>
<dbReference type="PANTHER" id="PTHR22926:SF5">
    <property type="entry name" value="PHOSPHO-N-ACETYLMURAMOYL-PENTAPEPTIDE-TRANSFERASE HOMOLOG"/>
    <property type="match status" value="1"/>
</dbReference>
<evidence type="ECO:0000256" key="12">
    <source>
        <dbReference type="HAMAP-Rule" id="MF_00038"/>
    </source>
</evidence>
<dbReference type="PROSITE" id="PS01348">
    <property type="entry name" value="MRAY_2"/>
    <property type="match status" value="1"/>
</dbReference>